<accession>A0AAU9J3P7</accession>
<dbReference type="FunFam" id="3.40.50.1000:FF:000093">
    <property type="entry name" value="NLI interacting factor-like phosphatase family protein"/>
    <property type="match status" value="1"/>
</dbReference>
<dbReference type="PANTHER" id="PTHR12210">
    <property type="entry name" value="DULLARD PROTEIN PHOSPHATASE"/>
    <property type="match status" value="1"/>
</dbReference>
<evidence type="ECO:0000259" key="2">
    <source>
        <dbReference type="PROSITE" id="PS50969"/>
    </source>
</evidence>
<reference evidence="3" key="1">
    <citation type="submission" date="2021-09" db="EMBL/GenBank/DDBJ databases">
        <authorList>
            <consortium name="AG Swart"/>
            <person name="Singh M."/>
            <person name="Singh A."/>
            <person name="Seah K."/>
            <person name="Emmerich C."/>
        </authorList>
    </citation>
    <scope>NUCLEOTIDE SEQUENCE</scope>
    <source>
        <strain evidence="3">ATCC30299</strain>
    </source>
</reference>
<dbReference type="NCBIfam" id="TIGR02251">
    <property type="entry name" value="HIF-SF_euk"/>
    <property type="match status" value="1"/>
</dbReference>
<dbReference type="AlphaFoldDB" id="A0AAU9J3P7"/>
<dbReference type="InterPro" id="IPR036412">
    <property type="entry name" value="HAD-like_sf"/>
</dbReference>
<dbReference type="EMBL" id="CAJZBQ010000024">
    <property type="protein sequence ID" value="CAG9319975.1"/>
    <property type="molecule type" value="Genomic_DNA"/>
</dbReference>
<name>A0AAU9J3P7_9CILI</name>
<feature type="compositionally biased region" description="Basic and acidic residues" evidence="1">
    <location>
        <begin position="277"/>
        <end position="292"/>
    </location>
</feature>
<dbReference type="InterPro" id="IPR011948">
    <property type="entry name" value="Dullard_phosphatase"/>
</dbReference>
<dbReference type="SMART" id="SM00577">
    <property type="entry name" value="CPDc"/>
    <property type="match status" value="1"/>
</dbReference>
<dbReference type="SUPFAM" id="SSF56784">
    <property type="entry name" value="HAD-like"/>
    <property type="match status" value="1"/>
</dbReference>
<dbReference type="Proteomes" id="UP001162131">
    <property type="component" value="Unassembled WGS sequence"/>
</dbReference>
<dbReference type="InterPro" id="IPR050365">
    <property type="entry name" value="TIM50"/>
</dbReference>
<feature type="region of interest" description="Disordered" evidence="1">
    <location>
        <begin position="272"/>
        <end position="295"/>
    </location>
</feature>
<dbReference type="InterPro" id="IPR023214">
    <property type="entry name" value="HAD_sf"/>
</dbReference>
<keyword evidence="4" id="KW-1185">Reference proteome</keyword>
<organism evidence="3 4">
    <name type="scientific">Blepharisma stoltei</name>
    <dbReference type="NCBI Taxonomy" id="1481888"/>
    <lineage>
        <taxon>Eukaryota</taxon>
        <taxon>Sar</taxon>
        <taxon>Alveolata</taxon>
        <taxon>Ciliophora</taxon>
        <taxon>Postciliodesmatophora</taxon>
        <taxon>Heterotrichea</taxon>
        <taxon>Heterotrichida</taxon>
        <taxon>Blepharismidae</taxon>
        <taxon>Blepharisma</taxon>
    </lineage>
</organism>
<dbReference type="PROSITE" id="PS50969">
    <property type="entry name" value="FCP1"/>
    <property type="match status" value="1"/>
</dbReference>
<dbReference type="Gene3D" id="3.40.50.1000">
    <property type="entry name" value="HAD superfamily/HAD-like"/>
    <property type="match status" value="1"/>
</dbReference>
<gene>
    <name evidence="3" type="ORF">BSTOLATCC_MIC25217</name>
</gene>
<dbReference type="CDD" id="cd07521">
    <property type="entry name" value="HAD_FCP1-like"/>
    <property type="match status" value="1"/>
</dbReference>
<feature type="domain" description="FCP1 homology" evidence="2">
    <location>
        <begin position="79"/>
        <end position="237"/>
    </location>
</feature>
<dbReference type="InterPro" id="IPR004274">
    <property type="entry name" value="FCP1_dom"/>
</dbReference>
<evidence type="ECO:0000256" key="1">
    <source>
        <dbReference type="SAM" id="MobiDB-lite"/>
    </source>
</evidence>
<sequence length="311" mass="35392">MKALSEDEQLEAIDRVNSASSSADQQELEQIITQVLPDPVTPKLQVWKFISNLCSCFAPVYKPNPERTKECWLAPQTPKQFGKKTLVLDLDETLVHSSFNPNPTSDIIIQVDINGMNHFVYILKRPGVNQFLEALADDYEIIIYTASLSKYASPLLDLIDKKKVISGRLYRQHCTFFNGTYVKDLSLLGRDLESVVIVDNSPIAYSFNPDNAIPISSWFEDPNDRELFDLIPILKALAKESSIPNTLRELKQRKLEITLNNLMELCGGKNLQQQVNDEPKRSEHNSAQDRNRAYFNSPMGSQAEKIHFNFE</sequence>
<dbReference type="Pfam" id="PF03031">
    <property type="entry name" value="NIF"/>
    <property type="match status" value="1"/>
</dbReference>
<evidence type="ECO:0000313" key="3">
    <source>
        <dbReference type="EMBL" id="CAG9319975.1"/>
    </source>
</evidence>
<evidence type="ECO:0000313" key="4">
    <source>
        <dbReference type="Proteomes" id="UP001162131"/>
    </source>
</evidence>
<protein>
    <recommendedName>
        <fullName evidence="2">FCP1 homology domain-containing protein</fullName>
    </recommendedName>
</protein>
<comment type="caution">
    <text evidence="3">The sequence shown here is derived from an EMBL/GenBank/DDBJ whole genome shotgun (WGS) entry which is preliminary data.</text>
</comment>
<proteinExistence type="predicted"/>
<dbReference type="GO" id="GO:0016791">
    <property type="term" value="F:phosphatase activity"/>
    <property type="evidence" value="ECO:0007669"/>
    <property type="project" value="InterPro"/>
</dbReference>